<evidence type="ECO:0000313" key="7">
    <source>
        <dbReference type="EMBL" id="KKY02361.1"/>
    </source>
</evidence>
<feature type="transmembrane region" description="Helical" evidence="6">
    <location>
        <begin position="166"/>
        <end position="184"/>
    </location>
</feature>
<name>A0A0M3DJN5_9FIRM</name>
<feature type="transmembrane region" description="Helical" evidence="6">
    <location>
        <begin position="196"/>
        <end position="217"/>
    </location>
</feature>
<feature type="transmembrane region" description="Helical" evidence="6">
    <location>
        <begin position="101"/>
        <end position="119"/>
    </location>
</feature>
<gene>
    <name evidence="7" type="ORF">VN21_03545</name>
</gene>
<organism evidence="7 8">
    <name type="scientific">Paraclostridium benzoelyticum</name>
    <dbReference type="NCBI Taxonomy" id="1629550"/>
    <lineage>
        <taxon>Bacteria</taxon>
        <taxon>Bacillati</taxon>
        <taxon>Bacillota</taxon>
        <taxon>Clostridia</taxon>
        <taxon>Peptostreptococcales</taxon>
        <taxon>Peptostreptococcaceae</taxon>
        <taxon>Paraclostridium</taxon>
    </lineage>
</organism>
<keyword evidence="5 6" id="KW-0472">Membrane</keyword>
<comment type="subcellular location">
    <subcellularLocation>
        <location evidence="1">Membrane</location>
        <topology evidence="1">Multi-pass membrane protein</topology>
    </subcellularLocation>
</comment>
<dbReference type="SUPFAM" id="SSF81321">
    <property type="entry name" value="Family A G protein-coupled receptor-like"/>
    <property type="match status" value="1"/>
</dbReference>
<feature type="transmembrane region" description="Helical" evidence="6">
    <location>
        <begin position="37"/>
        <end position="58"/>
    </location>
</feature>
<sequence>MKHEIILINWACIFIMLVGMLMIIFMRKKIDYVPKKFYNLSFYALLISTSLYISKAIFMNIHPSRSFYMIIIYLDWLIITPILINILGAIGMYYDHKNKKLVLSIVFVYLIMTISFITSNNSTGFINGITLLISCVLFIINFWLIWGPLENIASIQGCYEYKLYKMLALFTTIIWIGYPALWGIGPRVLDIIDHKLYIYFRTIIPTIYKLGFIFIALHGVKKVNKIKQH</sequence>
<comment type="caution">
    <text evidence="7">The sequence shown here is derived from an EMBL/GenBank/DDBJ whole genome shotgun (WGS) entry which is preliminary data.</text>
</comment>
<evidence type="ECO:0000256" key="2">
    <source>
        <dbReference type="ARBA" id="ARBA00008130"/>
    </source>
</evidence>
<dbReference type="InterPro" id="IPR001425">
    <property type="entry name" value="Arc/bac/fun_rhodopsins"/>
</dbReference>
<protein>
    <recommendedName>
        <fullName evidence="9">Bacteriorhodopsin-like family protein</fullName>
    </recommendedName>
</protein>
<dbReference type="EMBL" id="LBBT01000073">
    <property type="protein sequence ID" value="KKY02361.1"/>
    <property type="molecule type" value="Genomic_DNA"/>
</dbReference>
<dbReference type="PATRIC" id="fig|1629550.3.peg.3405"/>
<evidence type="ECO:0000256" key="1">
    <source>
        <dbReference type="ARBA" id="ARBA00004141"/>
    </source>
</evidence>
<dbReference type="GO" id="GO:0016020">
    <property type="term" value="C:membrane"/>
    <property type="evidence" value="ECO:0007669"/>
    <property type="project" value="UniProtKB-SubCell"/>
</dbReference>
<comment type="similarity">
    <text evidence="2">Belongs to the archaeal/bacterial/fungal opsin family.</text>
</comment>
<evidence type="ECO:0000256" key="5">
    <source>
        <dbReference type="ARBA" id="ARBA00023136"/>
    </source>
</evidence>
<dbReference type="Gene3D" id="1.20.1070.10">
    <property type="entry name" value="Rhodopsin 7-helix transmembrane proteins"/>
    <property type="match status" value="1"/>
</dbReference>
<dbReference type="OrthoDB" id="70408at2"/>
<feature type="transmembrane region" description="Helical" evidence="6">
    <location>
        <begin position="125"/>
        <end position="146"/>
    </location>
</feature>
<evidence type="ECO:0000256" key="6">
    <source>
        <dbReference type="SAM" id="Phobius"/>
    </source>
</evidence>
<reference evidence="7 8" key="1">
    <citation type="submission" date="2015-04" db="EMBL/GenBank/DDBJ databases">
        <title>Microcin producing Clostridium sp. JC272T.</title>
        <authorList>
            <person name="Jyothsna T."/>
            <person name="Sasikala C."/>
            <person name="Ramana C."/>
        </authorList>
    </citation>
    <scope>NUCLEOTIDE SEQUENCE [LARGE SCALE GENOMIC DNA]</scope>
    <source>
        <strain evidence="7 8">JC272</strain>
    </source>
</reference>
<keyword evidence="8" id="KW-1185">Reference proteome</keyword>
<proteinExistence type="inferred from homology"/>
<keyword evidence="3 6" id="KW-0812">Transmembrane</keyword>
<dbReference type="RefSeq" id="WP_046822076.1">
    <property type="nucleotide sequence ID" value="NZ_JBCLWQ010000002.1"/>
</dbReference>
<dbReference type="AlphaFoldDB" id="A0A0M3DJN5"/>
<dbReference type="SMART" id="SM01021">
    <property type="entry name" value="Bac_rhodopsin"/>
    <property type="match status" value="1"/>
</dbReference>
<evidence type="ECO:0000256" key="3">
    <source>
        <dbReference type="ARBA" id="ARBA00022692"/>
    </source>
</evidence>
<evidence type="ECO:0008006" key="9">
    <source>
        <dbReference type="Google" id="ProtNLM"/>
    </source>
</evidence>
<feature type="transmembrane region" description="Helical" evidence="6">
    <location>
        <begin position="6"/>
        <end position="25"/>
    </location>
</feature>
<accession>A0A0M3DJN5</accession>
<feature type="transmembrane region" description="Helical" evidence="6">
    <location>
        <begin position="70"/>
        <end position="94"/>
    </location>
</feature>
<evidence type="ECO:0000313" key="8">
    <source>
        <dbReference type="Proteomes" id="UP000034407"/>
    </source>
</evidence>
<dbReference type="Proteomes" id="UP000034407">
    <property type="component" value="Unassembled WGS sequence"/>
</dbReference>
<keyword evidence="4 6" id="KW-1133">Transmembrane helix</keyword>
<dbReference type="PRINTS" id="PR00251">
    <property type="entry name" value="BACTRLOPSIN"/>
</dbReference>
<evidence type="ECO:0000256" key="4">
    <source>
        <dbReference type="ARBA" id="ARBA00022989"/>
    </source>
</evidence>
<dbReference type="Pfam" id="PF01036">
    <property type="entry name" value="Bac_rhodopsin"/>
    <property type="match status" value="1"/>
</dbReference>